<evidence type="ECO:0000313" key="2">
    <source>
        <dbReference type="Proteomes" id="UP001060170"/>
    </source>
</evidence>
<sequence length="833" mass="96169">MTRLRYALVSILVVCLGCLGGCFHEGPEYNEIIDSFYENISNRISSEKKIQLTVPANFEMKDHVSRLTGAFRATESGDAISNVILASMIDLKLSGRIDVPETWRKYMMSIRSSDVNPGAPSDSLKNGQLLSSLYNWCTNVGEFELHYQDSHWVRARIAEFGNVQPTRDVVRLAIRFHSLYVAWRGYRILTSMVSQMAIYQTVARITPLSLKTVASTSRGDRKLFEMIETFDDRLVSDNRQYYDKEEFHREINKIVPTPYQVDADYFPTCNHWVQFCARDHQVVTELITVAQEMAPFMTAHGSTFWEQLEIVAAEENLQPLMEAYRQLCEYFHKGVPFDELFEYYTLVSKISQEIKRFGDHIELEALRAQSAALHPLQTIDSISKAQVQSIKDQDESQLDEIAVFLLRGKANLVMNYAEEFLQEKRLGPVDKFIPHDRARRKQIEHIAFLLSDVMSTDYIIDIERVVHQIGFDVYHSSLPTVIKHKVSQFTNFLQEEIKERTATKAEKSHKGSKPARETLIEWDDDLSAALGSMKLIKPLANQLKAAKKDFKTASQGPGALTQEKCIEQFNLSVKMALDDYENSHIQPTFDFPLHENPEIWQAILRTTKRELGAIHQSNADILIKILSRIQRIVKNIPVFDRICKSSGSFSSNYTLERVKFNDRKWILRNVGNQWKANERRVEDHWKVNKQKMDEAEFSALNEIYMKIINNSKAKVISYETWRKKILPIFAVLPTDLVNVLGDIFADQSKGFLLNRLKPQYANFLTTQLHIRLRKPNPPKPNTDEKTSKELLLEELEQEVSSRRRSLEEAHLRLDQEAVAREFTQDMNRDGLIT</sequence>
<reference evidence="2" key="1">
    <citation type="journal article" date="2018" name="BMC Genomics">
        <title>Genomic insights into host adaptation between the wheat stripe rust pathogen (Puccinia striiformis f. sp. tritici) and the barley stripe rust pathogen (Puccinia striiformis f. sp. hordei).</title>
        <authorList>
            <person name="Xia C."/>
            <person name="Wang M."/>
            <person name="Yin C."/>
            <person name="Cornejo O.E."/>
            <person name="Hulbert S.H."/>
            <person name="Chen X."/>
        </authorList>
    </citation>
    <scope>NUCLEOTIDE SEQUENCE [LARGE SCALE GENOMIC DNA]</scope>
    <source>
        <strain evidence="2">93-210</strain>
    </source>
</reference>
<dbReference type="Proteomes" id="UP001060170">
    <property type="component" value="Chromosome 3"/>
</dbReference>
<evidence type="ECO:0000313" key="1">
    <source>
        <dbReference type="EMBL" id="KAI7959513.1"/>
    </source>
</evidence>
<accession>A0ACC0ESR9</accession>
<gene>
    <name evidence="1" type="ORF">MJO28_003304</name>
</gene>
<reference evidence="2" key="2">
    <citation type="journal article" date="2018" name="Mol. Plant Microbe Interact.">
        <title>Genome sequence resources for the wheat stripe rust pathogen (Puccinia striiformis f. sp. tritici) and the barley stripe rust pathogen (Puccinia striiformis f. sp. hordei).</title>
        <authorList>
            <person name="Xia C."/>
            <person name="Wang M."/>
            <person name="Yin C."/>
            <person name="Cornejo O.E."/>
            <person name="Hulbert S.H."/>
            <person name="Chen X."/>
        </authorList>
    </citation>
    <scope>NUCLEOTIDE SEQUENCE [LARGE SCALE GENOMIC DNA]</scope>
    <source>
        <strain evidence="2">93-210</strain>
    </source>
</reference>
<proteinExistence type="predicted"/>
<protein>
    <submittedName>
        <fullName evidence="1">Uncharacterized protein</fullName>
    </submittedName>
</protein>
<reference evidence="1 2" key="3">
    <citation type="journal article" date="2022" name="Microbiol. Spectr.">
        <title>Folding features and dynamics of 3D genome architecture in plant fungal pathogens.</title>
        <authorList>
            <person name="Xia C."/>
        </authorList>
    </citation>
    <scope>NUCLEOTIDE SEQUENCE [LARGE SCALE GENOMIC DNA]</scope>
    <source>
        <strain evidence="1 2">93-210</strain>
    </source>
</reference>
<dbReference type="EMBL" id="CM045867">
    <property type="protein sequence ID" value="KAI7959513.1"/>
    <property type="molecule type" value="Genomic_DNA"/>
</dbReference>
<comment type="caution">
    <text evidence="1">The sequence shown here is derived from an EMBL/GenBank/DDBJ whole genome shotgun (WGS) entry which is preliminary data.</text>
</comment>
<name>A0ACC0ESR9_9BASI</name>
<organism evidence="1 2">
    <name type="scientific">Puccinia striiformis f. sp. tritici</name>
    <dbReference type="NCBI Taxonomy" id="168172"/>
    <lineage>
        <taxon>Eukaryota</taxon>
        <taxon>Fungi</taxon>
        <taxon>Dikarya</taxon>
        <taxon>Basidiomycota</taxon>
        <taxon>Pucciniomycotina</taxon>
        <taxon>Pucciniomycetes</taxon>
        <taxon>Pucciniales</taxon>
        <taxon>Pucciniaceae</taxon>
        <taxon>Puccinia</taxon>
    </lineage>
</organism>
<keyword evidence="2" id="KW-1185">Reference proteome</keyword>